<evidence type="ECO:0000256" key="1">
    <source>
        <dbReference type="ARBA" id="ARBA00001713"/>
    </source>
</evidence>
<dbReference type="PANTHER" id="PTHR11934:SF0">
    <property type="entry name" value="RIBOSE-5-PHOSPHATE ISOMERASE"/>
    <property type="match status" value="1"/>
</dbReference>
<dbReference type="GO" id="GO:0005829">
    <property type="term" value="C:cytosol"/>
    <property type="evidence" value="ECO:0007669"/>
    <property type="project" value="TreeGrafter"/>
</dbReference>
<dbReference type="EMBL" id="CP053452">
    <property type="protein sequence ID" value="QJW93618.1"/>
    <property type="molecule type" value="Genomic_DNA"/>
</dbReference>
<dbReference type="KEGG" id="ftj:FTUN_1126"/>
<dbReference type="FunFam" id="3.40.50.1360:FF:000001">
    <property type="entry name" value="Ribose-5-phosphate isomerase A"/>
    <property type="match status" value="1"/>
</dbReference>
<dbReference type="Proteomes" id="UP000503447">
    <property type="component" value="Chromosome"/>
</dbReference>
<evidence type="ECO:0000313" key="5">
    <source>
        <dbReference type="Proteomes" id="UP000503447"/>
    </source>
</evidence>
<comment type="pathway">
    <text evidence="3">Carbohydrate degradation; pentose phosphate pathway; D-ribose 5-phosphate from D-ribulose 5-phosphate (non-oxidative stage): step 1/1.</text>
</comment>
<gene>
    <name evidence="3" type="primary">rpiA</name>
    <name evidence="4" type="ORF">FTUN_1126</name>
</gene>
<dbReference type="GO" id="GO:0004751">
    <property type="term" value="F:ribose-5-phosphate isomerase activity"/>
    <property type="evidence" value="ECO:0007669"/>
    <property type="project" value="UniProtKB-UniRule"/>
</dbReference>
<dbReference type="Gene3D" id="3.30.70.260">
    <property type="match status" value="1"/>
</dbReference>
<dbReference type="InterPro" id="IPR004788">
    <property type="entry name" value="Ribose5P_isomerase_type_A"/>
</dbReference>
<proteinExistence type="inferred from homology"/>
<dbReference type="InterPro" id="IPR037171">
    <property type="entry name" value="NagB/RpiA_transferase-like"/>
</dbReference>
<name>A0A6M5YI13_9BACT</name>
<dbReference type="SUPFAM" id="SSF75445">
    <property type="entry name" value="D-ribose-5-phosphate isomerase (RpiA), lid domain"/>
    <property type="match status" value="1"/>
</dbReference>
<dbReference type="Gene3D" id="3.40.50.1360">
    <property type="match status" value="1"/>
</dbReference>
<dbReference type="EC" id="5.3.1.6" evidence="3"/>
<comment type="subunit">
    <text evidence="3">Homodimer.</text>
</comment>
<dbReference type="InterPro" id="IPR020672">
    <property type="entry name" value="Ribose5P_isomerase_typA_subgr"/>
</dbReference>
<dbReference type="NCBIfam" id="TIGR00021">
    <property type="entry name" value="rpiA"/>
    <property type="match status" value="1"/>
</dbReference>
<organism evidence="4 5">
    <name type="scientific">Frigoriglobus tundricola</name>
    <dbReference type="NCBI Taxonomy" id="2774151"/>
    <lineage>
        <taxon>Bacteria</taxon>
        <taxon>Pseudomonadati</taxon>
        <taxon>Planctomycetota</taxon>
        <taxon>Planctomycetia</taxon>
        <taxon>Gemmatales</taxon>
        <taxon>Gemmataceae</taxon>
        <taxon>Frigoriglobus</taxon>
    </lineage>
</organism>
<dbReference type="NCBIfam" id="NF001924">
    <property type="entry name" value="PRK00702.1"/>
    <property type="match status" value="1"/>
</dbReference>
<comment type="similarity">
    <text evidence="3">Belongs to the ribose 5-phosphate isomerase family.</text>
</comment>
<comment type="catalytic activity">
    <reaction evidence="1 3">
        <text>aldehydo-D-ribose 5-phosphate = D-ribulose 5-phosphate</text>
        <dbReference type="Rhea" id="RHEA:14657"/>
        <dbReference type="ChEBI" id="CHEBI:58121"/>
        <dbReference type="ChEBI" id="CHEBI:58273"/>
        <dbReference type="EC" id="5.3.1.6"/>
    </reaction>
</comment>
<keyword evidence="5" id="KW-1185">Reference proteome</keyword>
<dbReference type="CDD" id="cd01398">
    <property type="entry name" value="RPI_A"/>
    <property type="match status" value="1"/>
</dbReference>
<dbReference type="SUPFAM" id="SSF100950">
    <property type="entry name" value="NagB/RpiA/CoA transferase-like"/>
    <property type="match status" value="1"/>
</dbReference>
<dbReference type="PANTHER" id="PTHR11934">
    <property type="entry name" value="RIBOSE-5-PHOSPHATE ISOMERASE"/>
    <property type="match status" value="1"/>
</dbReference>
<feature type="binding site" evidence="3">
    <location>
        <position position="123"/>
    </location>
    <ligand>
        <name>substrate</name>
    </ligand>
</feature>
<feature type="active site" description="Proton acceptor" evidence="3">
    <location>
        <position position="105"/>
    </location>
</feature>
<dbReference type="Pfam" id="PF06026">
    <property type="entry name" value="Rib_5-P_isom_A"/>
    <property type="match status" value="1"/>
</dbReference>
<dbReference type="UniPathway" id="UPA00115">
    <property type="reaction ID" value="UER00412"/>
</dbReference>
<accession>A0A6M5YI13</accession>
<comment type="function">
    <text evidence="3">Catalyzes the reversible conversion of ribose-5-phosphate to ribulose 5-phosphate.</text>
</comment>
<feature type="binding site" evidence="3">
    <location>
        <begin position="83"/>
        <end position="86"/>
    </location>
    <ligand>
        <name>substrate</name>
    </ligand>
</feature>
<reference evidence="5" key="1">
    <citation type="submission" date="2020-05" db="EMBL/GenBank/DDBJ databases">
        <title>Frigoriglobus tundricola gen. nov., sp. nov., a psychrotolerant cellulolytic planctomycete of the family Gemmataceae with two divergent copies of 16S rRNA gene.</title>
        <authorList>
            <person name="Kulichevskaya I.S."/>
            <person name="Ivanova A.A."/>
            <person name="Naumoff D.G."/>
            <person name="Beletsky A.V."/>
            <person name="Rijpstra W.I.C."/>
            <person name="Sinninghe Damste J.S."/>
            <person name="Mardanov A.V."/>
            <person name="Ravin N.V."/>
            <person name="Dedysh S.N."/>
        </authorList>
    </citation>
    <scope>NUCLEOTIDE SEQUENCE [LARGE SCALE GENOMIC DNA]</scope>
    <source>
        <strain evidence="5">PL17</strain>
    </source>
</reference>
<dbReference type="RefSeq" id="WP_171469779.1">
    <property type="nucleotide sequence ID" value="NZ_CP053452.2"/>
</dbReference>
<protein>
    <recommendedName>
        <fullName evidence="3">Ribose-5-phosphate isomerase A</fullName>
        <ecNumber evidence="3">5.3.1.6</ecNumber>
    </recommendedName>
    <alternativeName>
        <fullName evidence="3">Phosphoriboisomerase A</fullName>
        <shortName evidence="3">PRI</shortName>
    </alternativeName>
</protein>
<evidence type="ECO:0000256" key="2">
    <source>
        <dbReference type="ARBA" id="ARBA00023235"/>
    </source>
</evidence>
<comment type="caution">
    <text evidence="3">Lacks conserved residue(s) required for the propagation of feature annotation.</text>
</comment>
<feature type="binding site" evidence="3">
    <location>
        <begin position="96"/>
        <end position="99"/>
    </location>
    <ligand>
        <name>substrate</name>
    </ligand>
</feature>
<dbReference type="AlphaFoldDB" id="A0A6M5YI13"/>
<evidence type="ECO:0000313" key="4">
    <source>
        <dbReference type="EMBL" id="QJW93618.1"/>
    </source>
</evidence>
<sequence length="228" mass="23453">MADTSGTEAIAQRALELVPANSVVGLGTGRAATAFIHALGARVRTGLVVRGIPTSDASATLATQLGIPLVTFDDVDAIDVCVDGADEVDPAGDLIKGYGGALLREKIVAAFSRKLVILVGSEKLVPVLGTRGVLPVEVVPFALTPCRRQLAALGFVGEPRAKDGKLFVTDNGNYILDCKTAPLTDPAASDAALHAVPGVVGTGLFVKRAHTIMVQHGNDVEVRRGSAA</sequence>
<dbReference type="GO" id="GO:0009052">
    <property type="term" value="P:pentose-phosphate shunt, non-oxidative branch"/>
    <property type="evidence" value="ECO:0007669"/>
    <property type="project" value="UniProtKB-UniRule"/>
</dbReference>
<evidence type="ECO:0000256" key="3">
    <source>
        <dbReference type="HAMAP-Rule" id="MF_00170"/>
    </source>
</evidence>
<dbReference type="HAMAP" id="MF_00170">
    <property type="entry name" value="Rib_5P_isom_A"/>
    <property type="match status" value="1"/>
</dbReference>
<keyword evidence="2 3" id="KW-0413">Isomerase</keyword>
<dbReference type="GO" id="GO:0006014">
    <property type="term" value="P:D-ribose metabolic process"/>
    <property type="evidence" value="ECO:0007669"/>
    <property type="project" value="TreeGrafter"/>
</dbReference>